<evidence type="ECO:0000313" key="1">
    <source>
        <dbReference type="EMBL" id="TDL20120.1"/>
    </source>
</evidence>
<dbReference type="OrthoDB" id="3171058at2759"/>
<dbReference type="VEuPathDB" id="FungiDB:BD410DRAFT_381732"/>
<dbReference type="EMBL" id="ML170190">
    <property type="protein sequence ID" value="TDL20120.1"/>
    <property type="molecule type" value="Genomic_DNA"/>
</dbReference>
<proteinExistence type="predicted"/>
<protein>
    <recommendedName>
        <fullName evidence="3">F-box domain-containing protein</fullName>
    </recommendedName>
</protein>
<dbReference type="Gene3D" id="3.80.10.10">
    <property type="entry name" value="Ribonuclease Inhibitor"/>
    <property type="match status" value="1"/>
</dbReference>
<name>A0A4Y7Q004_9AGAM</name>
<organism evidence="1 2">
    <name type="scientific">Rickenella mellea</name>
    <dbReference type="NCBI Taxonomy" id="50990"/>
    <lineage>
        <taxon>Eukaryota</taxon>
        <taxon>Fungi</taxon>
        <taxon>Dikarya</taxon>
        <taxon>Basidiomycota</taxon>
        <taxon>Agaricomycotina</taxon>
        <taxon>Agaricomycetes</taxon>
        <taxon>Hymenochaetales</taxon>
        <taxon>Rickenellaceae</taxon>
        <taxon>Rickenella</taxon>
    </lineage>
</organism>
<dbReference type="AlphaFoldDB" id="A0A4Y7Q004"/>
<reference evidence="1 2" key="1">
    <citation type="submission" date="2018-06" db="EMBL/GenBank/DDBJ databases">
        <title>A transcriptomic atlas of mushroom development highlights an independent origin of complex multicellularity.</title>
        <authorList>
            <consortium name="DOE Joint Genome Institute"/>
            <person name="Krizsan K."/>
            <person name="Almasi E."/>
            <person name="Merenyi Z."/>
            <person name="Sahu N."/>
            <person name="Viragh M."/>
            <person name="Koszo T."/>
            <person name="Mondo S."/>
            <person name="Kiss B."/>
            <person name="Balint B."/>
            <person name="Kues U."/>
            <person name="Barry K."/>
            <person name="Hegedus J.C."/>
            <person name="Henrissat B."/>
            <person name="Johnson J."/>
            <person name="Lipzen A."/>
            <person name="Ohm R."/>
            <person name="Nagy I."/>
            <person name="Pangilinan J."/>
            <person name="Yan J."/>
            <person name="Xiong Y."/>
            <person name="Grigoriev I.V."/>
            <person name="Hibbett D.S."/>
            <person name="Nagy L.G."/>
        </authorList>
    </citation>
    <scope>NUCLEOTIDE SEQUENCE [LARGE SCALE GENOMIC DNA]</scope>
    <source>
        <strain evidence="1 2">SZMC22713</strain>
    </source>
</reference>
<dbReference type="SUPFAM" id="SSF52047">
    <property type="entry name" value="RNI-like"/>
    <property type="match status" value="1"/>
</dbReference>
<sequence length="429" mass="48618">MAPRATEGSIALKLPIEIWRMVIVSAVESLEPMDNYHEASESLDTRFHLARRVTSKSPEYTLMLVCKMLNAIATEFFYERISVQTKKQLIALAQGLKSPRIANNMAKWTRRFDLHYAANTTVYNSRDKGSMVRVLRSCPNLTHLVIEIAIHEYYVGAKARDTTTIMDTCAKSCKRLEVLHLAFNLSTYKWANMTPGAFFKSFRNIKILRLGQNAKIAIPSKTEVHLGELPFLHTFEACEEVHFLLLTDVRLPLLSTVHFRNNCPPYLCYPSSPLLRFISAHGNKLTTLTLIGVVHPRPDIAKGVVPLLLKCTKLQVFVMDLCDLVRLLPIDELFLPRLTRLELTTYLRTGLSSRSDFWTTIHGKLRARFPSLTVLHWLGRVDPDVPSANTREGLEPSEGGTDAHHANAAGIRIENRDGEKLELHQLLVR</sequence>
<keyword evidence="2" id="KW-1185">Reference proteome</keyword>
<evidence type="ECO:0008006" key="3">
    <source>
        <dbReference type="Google" id="ProtNLM"/>
    </source>
</evidence>
<evidence type="ECO:0000313" key="2">
    <source>
        <dbReference type="Proteomes" id="UP000294933"/>
    </source>
</evidence>
<accession>A0A4Y7Q004</accession>
<dbReference type="Proteomes" id="UP000294933">
    <property type="component" value="Unassembled WGS sequence"/>
</dbReference>
<gene>
    <name evidence="1" type="ORF">BD410DRAFT_381732</name>
</gene>
<dbReference type="InterPro" id="IPR032675">
    <property type="entry name" value="LRR_dom_sf"/>
</dbReference>